<dbReference type="Pfam" id="PF25275">
    <property type="entry name" value="Golvesin_C"/>
    <property type="match status" value="1"/>
</dbReference>
<proteinExistence type="predicted"/>
<dbReference type="SUPFAM" id="SSF53955">
    <property type="entry name" value="Lysozyme-like"/>
    <property type="match status" value="1"/>
</dbReference>
<keyword evidence="2" id="KW-0732">Signal</keyword>
<sequence>MNRRRLRQTVIGLTALAISASALQSPSAWSQDRRPEHTVGTVPRQGNPSSVPVHDREKILGAGWQRSSDRAWTTTSAADGFHLLTAERRNGYAWRTVATLREPGFDADMWIGNACLTASGKRAVVVYAPRTFTNKPELMARGGFTAVVDLQAGSVTKLPIQASLSHYNPGCGASETAVLTQSAGEDKQTTRLTRVDTTTGTLASPVEVRGQVTSAVPSGYKIVAAAAGAVVSIDDRGKASVVAKTRAVPYRLVPDRDGGVAFLDKASAGMTQVKRVDGDALRHPDGRATADILAEGPLADTGITRSASGTVFVTGSARQLRGTRSLPVRVVRTPKGSRVSTNGEAVVTRTEWADKKTRQDNTSSRPVNISMEVSRTGRTISFGFDSATRTSRAIEQGEARSPVLGPRSGARKKAAGTNGDPNNPVENEATCAVPRNDPKSQAVQPKPRQVEWAVNRAVFGGLKITRPANWKNLGMPSYTPQGLFPKIGLEGGGRVPAQVMLGVAAQESNMWQAARFAVPGVSANPLIGNFYGVDYYDGNDANDWDVNWAKADCGYGVTQVTDGMRKGQLDSTKQRAIALDYTANISRGLQILTEKWNVVRKAGMKVNNGDPAKIENWWFALWAYNSGFYSQGEAGKNGGAWGLGWANNPANPEWDYGRAPFLENSYADASHPQDWPYQEKVLGWAGHPLEGLEEPGKFVVGFRPAWWVSAGERIKVKPEEEMFCNQSINSCDPTKVNDGGQNEPGGGPCGRSDFKCWWTSSVTWKPDCAKNCGNEVVRWPDNGTNEVEEPDGTSYPPNCSLNATGNGNQAPTAALIVDDDTNPTMRPGCPRPAAQEGSFQFAFAGSNGLYPSKIDLQQLGAGFGGHFFFSHTRKADTSKGEKLKITGVWKLNKPQKGWFRIAVHLPDHGAHTQQAKYEIDDGSGFTSGRVRYINQKRQANNWVSLGVYEVNGTPAVRLSNSTRDGYGEEDIAWDSVAFQPLPGKPKHIVAALGDSYSSGEGAGDYIAESDRDHGNPQWNACRRSKNAWIRRSGMAGLTGTIGDLSDRWSTAVELGFVACSGAQTWNVTGDSYPLSWDDPASYETGEGQFHEIAQLESGAVTKDTTLVTLSIGGNDSGGGKSGLFSDAILNCVVVGICNEGDFTKRVENIQAPIADIIRRISSLAPKAQIILMGYPRIAEPESPCLGSGVQYQTLNKLADYMANKQSQTVVDLKKSGLKADFADPRGDFSGHGICADTEWIHKFVAAPAGEGDTHQGDRVALPCIPLSGVCASRESFHPNRSGTTAYADVLRKRLVALGMGYRKSQKRADER</sequence>
<dbReference type="InterPro" id="IPR036514">
    <property type="entry name" value="SGNH_hydro_sf"/>
</dbReference>
<dbReference type="RefSeq" id="WP_311624375.1">
    <property type="nucleotide sequence ID" value="NZ_JAVRFE010000018.1"/>
</dbReference>
<evidence type="ECO:0000313" key="4">
    <source>
        <dbReference type="EMBL" id="MDT0457231.1"/>
    </source>
</evidence>
<evidence type="ECO:0000313" key="5">
    <source>
        <dbReference type="Proteomes" id="UP001180551"/>
    </source>
</evidence>
<feature type="signal peptide" evidence="2">
    <location>
        <begin position="1"/>
        <end position="30"/>
    </location>
</feature>
<evidence type="ECO:0000259" key="3">
    <source>
        <dbReference type="Pfam" id="PF25275"/>
    </source>
</evidence>
<feature type="chain" id="PRO_5045805152" evidence="2">
    <location>
        <begin position="31"/>
        <end position="1311"/>
    </location>
</feature>
<dbReference type="InterPro" id="IPR033803">
    <property type="entry name" value="CBD-like_Golvesin-Xly"/>
</dbReference>
<name>A0ABU2T8I4_9ACTN</name>
<evidence type="ECO:0000256" key="2">
    <source>
        <dbReference type="SAM" id="SignalP"/>
    </source>
</evidence>
<keyword evidence="5" id="KW-1185">Reference proteome</keyword>
<dbReference type="InterPro" id="IPR023346">
    <property type="entry name" value="Lysozyme-like_dom_sf"/>
</dbReference>
<dbReference type="InterPro" id="IPR037460">
    <property type="entry name" value="SEST-like"/>
</dbReference>
<evidence type="ECO:0000256" key="1">
    <source>
        <dbReference type="SAM" id="MobiDB-lite"/>
    </source>
</evidence>
<protein>
    <submittedName>
        <fullName evidence="4">GDSL-type esterase/lipase family protein</fullName>
    </submittedName>
</protein>
<dbReference type="EMBL" id="JAVRFE010000018">
    <property type="protein sequence ID" value="MDT0457231.1"/>
    <property type="molecule type" value="Genomic_DNA"/>
</dbReference>
<comment type="caution">
    <text evidence="4">The sequence shown here is derived from an EMBL/GenBank/DDBJ whole genome shotgun (WGS) entry which is preliminary data.</text>
</comment>
<dbReference type="Gene3D" id="3.40.50.1110">
    <property type="entry name" value="SGNH hydrolase"/>
    <property type="match status" value="1"/>
</dbReference>
<gene>
    <name evidence="4" type="ORF">RM550_16030</name>
</gene>
<dbReference type="InterPro" id="IPR001087">
    <property type="entry name" value="GDSL"/>
</dbReference>
<dbReference type="CDD" id="cd01823">
    <property type="entry name" value="SEST_like"/>
    <property type="match status" value="1"/>
</dbReference>
<dbReference type="SUPFAM" id="SSF63829">
    <property type="entry name" value="Calcium-dependent phosphotriesterase"/>
    <property type="match status" value="1"/>
</dbReference>
<feature type="region of interest" description="Disordered" evidence="1">
    <location>
        <begin position="26"/>
        <end position="53"/>
    </location>
</feature>
<reference evidence="4" key="1">
    <citation type="submission" date="2024-05" db="EMBL/GenBank/DDBJ databases">
        <title>30 novel species of actinomycetes from the DSMZ collection.</title>
        <authorList>
            <person name="Nouioui I."/>
        </authorList>
    </citation>
    <scope>NUCLEOTIDE SEQUENCE</scope>
    <source>
        <strain evidence="4">DSM 41527</strain>
    </source>
</reference>
<accession>A0ABU2T8I4</accession>
<feature type="region of interest" description="Disordered" evidence="1">
    <location>
        <begin position="387"/>
        <end position="447"/>
    </location>
</feature>
<dbReference type="SUPFAM" id="SSF52266">
    <property type="entry name" value="SGNH hydrolase"/>
    <property type="match status" value="1"/>
</dbReference>
<feature type="domain" description="Golvesin/Xly CBD-like" evidence="3">
    <location>
        <begin position="884"/>
        <end position="964"/>
    </location>
</feature>
<dbReference type="PANTHER" id="PTHR37981">
    <property type="entry name" value="LIPASE 2"/>
    <property type="match status" value="1"/>
</dbReference>
<dbReference type="Proteomes" id="UP001180551">
    <property type="component" value="Unassembled WGS sequence"/>
</dbReference>
<dbReference type="Pfam" id="PF00657">
    <property type="entry name" value="Lipase_GDSL"/>
    <property type="match status" value="1"/>
</dbReference>
<organism evidence="4 5">
    <name type="scientific">Streptomyces mooreae</name>
    <dbReference type="NCBI Taxonomy" id="3075523"/>
    <lineage>
        <taxon>Bacteria</taxon>
        <taxon>Bacillati</taxon>
        <taxon>Actinomycetota</taxon>
        <taxon>Actinomycetes</taxon>
        <taxon>Kitasatosporales</taxon>
        <taxon>Streptomycetaceae</taxon>
        <taxon>Streptomyces</taxon>
    </lineage>
</organism>
<dbReference type="PANTHER" id="PTHR37981:SF1">
    <property type="entry name" value="SGNH HYDROLASE-TYPE ESTERASE DOMAIN-CONTAINING PROTEIN"/>
    <property type="match status" value="1"/>
</dbReference>